<feature type="compositionally biased region" description="Basic and acidic residues" evidence="6">
    <location>
        <begin position="574"/>
        <end position="584"/>
    </location>
</feature>
<sequence length="4486" mass="503894">MSAREVTLFGGSPWGFRMHGGCDTHQPLRISRVNPGSKASQQGVREGDLISTINGRSTRDLTNSEAHALLRNSGEQLKLGLNQENIGSPKRRIYRSSLQENTTTEIQNKITTRTTTTTCARTETDRNAANDTKVEQGYANQNGALKSCPSDQRSDEAKKGHRDLSEHATEERAKMPQGNARNRNRGRKNRNRRRPPQPPANVTEPLRKAEEKRPVDENRPTTSRNQRDNGNDDDDDDSKTNDSVAESPVLENVDLIEDEARGERNRRFQPDDKRKIEKIELTGSRPRIIEITTVSSLPLEATIGHVAGVGILETGNVSRTSINPTIVTVSEPVEPVSSLSCYMRRERANGAQLEIREVNDSDAEADCGPAIVEFESDAEKESVGGEDSEDHETSKPRDRPGFASQRKFSKLETDSPTLMWATVMPRDVERKLRNFIEDLQLPSFSEEVVEDEGRLLEQFPRDVATEESRSFEKGTNSSRRKIKRRAMSASHCASSFLDIIQEEGERLSEDEAQHIRDFINEEISKYRREDRHSTERNGVETRRIDPEEIEPAERPECDIKIKIDGSEQDAAESANEKIVARDNNGESSETAVSASRDGLKDGRVVEEIEIVKNDAAGNEESGTDEAERNVTSTLTVRDISDAGASTAADNKFPCEVRTAVESAERDVTRKDSIGTIINCGASRADGVDSSSGSSVSGEAPSEAKRPPPLPKRSSSFGREPRRPPTPPEIDYTSSGANVHRPSVANGREHRSTDLLACRADGDELPRRPQLPGGCGNRSTSGADRDHEEDFTSDLTTSDGASVNRVKRTDTGCYAASIEDGRSIASSGIRDDDLSRSRGTHVVALASATGTEITRREEGKLATLAASASDDQTASCQSEGEAEVRGNPSGQDLNPETTKDLTAGREPPRCDRSDIRTSFSIKGESAMGSAGSKGRKKPEGKDEKSEKSGRTFGFRRERIVKSETSETKIIERHEESTSAEQRDGLRNSKYSTWESKREERREEKHEEETRSSSRESDARNSSNDEAGFQRTDVPERASGNPSPEGELDDVQGRDSSSSTASLNTIKHRPLETSLTDISAIVRETREDGSRDQDPSQRKPSPKNAEDSTNETTPRESSESLRPPSYSPVEDFPAPSERISLPSLRQLCVERILSMPHGARVIEEIAAPRFNIFESTRTSQKFVSDSPTRRDDLRLTSVHGASDRRYGVTKTGEQPYSSDIAKRIELPKSLDIELPGSKGEMESRKPQWRALTTTKDPRLLVCLSPSQQATQVRASADTLLDLHQKFLNRYSYREEQPHCVPVPQYRVEIRPIKEDDAKTFRTTARALRDATTESASSRLLEIIKEERNGPRNQITSDVVGDSFGRDEGREVERFKAGARSNDWLNPARRDRRSASELFLAAARNEDGESGDDKASGHVPRPDRLKIATRSATQAGHRPTASGNAAITRDSERSYANGKCSFPSNGTVADRSMDADKRTPVLRRTADPGRHVNPALIDDRIEVPPLPKRAVTVDKSCIDTTSIFDRDPPRSHLEPRRGHHEAEKLKHVAATEIIDKLKELQTETSRRLDDGRRCSLPHGYFTQQLRYIELLEDQLKNVILAEEEEKKAFEEFQVHFCRTKQGDDAGRSSPGDISDEDSKKSSAHHEHKIPIGVHGMTDGKCAEDKRMGARDFEQRRSGKSYRSEPEIQRESWQERSRNVEKDLVEAIDKFGDRRLSKETRQENGHCEEESSERIEREERRVITRKGVPGRETEESEAFKPRESEVNERCAETRSMGTPRNGCEAFAVKLRKSAEAKRPTTLPTNGEAFRQRMYDEYVHKVLERQERKSHKVVKISSHEEIKRKADGGMSAMAREFIEKARSRLSKFGISLDESGTEHEDDEGESLINAKFLIDGKELRDARKLPKHLREFLKISTMSDDEGGSGRRAIAKGGNGADLLHEIDTALRVGKGFLLGQENVMFAPTFKASSAKPGVWSPGQTPAAKAPSPERTKEQQKSEPIPPVWTPASAGASPVAERKEFRPVPFESPVLSRKRQPKEEEAPPPWEGEEDRKEGISRIVNSHSAPSQGLNALASAPRLPRAQNPTITLLQKAREGQLPKGAAYLDESVVGDKRPLSDERPLISPGEIIYTLKKEYESEPETENEPPKKMADLGPRKFEGIGPVTKEGIPLVLRSEVKENNQAKWYKRMYDSLHRADRNDDYVTIKYKSRRGGRYGYGSGSGYLSEPEPRAYSDRSATLDNRRRLRNKENDFTTATLPRKNGTLKYATEIYKNQPGRIEDYEPGHSSIAEKEAKEWWDEVMDIFDGWLNENGHPQHARMESLGGGVRQSRVLSLSYRPEDSPFDQRSNARAAAKPYMTHALKESGYESDSTLVFRRREDISPLSLLEQRLAYKTVQSGGDVPLHGLRKPAPERPKDDSEIEYFPISPTLTRIRVHRRSASCTSTVTSSTKTTAFSARHEWSILSAIGARSPAMRASSHSLPSSARALPQAMSAPRPPSPPRRKSSRHSRTLKLYSESTRLIDTSCPAYSKPRHEQCFAHVDSVSSIRSLRERFCSNLERHRRSREQFHSAIVRTSSSSPVASKAALFSGTFVKRKSDPCLIQGTQYEAKKPSLPSSSARIHAGSSSPSKSIRESSVKFDKPATVKSPTRHSSASAKSRQKSPEGSARPETLLIARRDKLRLTKKEQEQSCKRLSRSHDLSSPVEVKKALQKHKDREAKDAQSGVLPSGTVAKSSTIPYSTPTNKQKRPVDKSLKVVVPVSPKGQEVLRKTPDQSTRRTSSAQLRSPAKSTSQTAKPEPRKAKIAGKSSEKLVASKESLRSASPACSEVTSEGSKKKRLREKPQTIVRNPTRKPETIRVIVNGDRKKMNARRKSRKDKAVDETDASGTLNGWKEIVEKDEIKLLRRVEKIAPSVGQECKATLLTMEEIKRHREVTRTDTFFQNLFLRNHPLFAQSCEENAKKSLVGERAKMFQDLSRESFKSEPSLKSLNVYLAHKRPVSNSKFKNWERESVVSSRSSSPYGVCWPGRSVLQKVSKFDSLLGIDEFGSSTTLRIRSPESMSREHVKERSLSEPPLKTLPESRESSPRSSSPSPARSQGLQRVHVSKQDSNDPSTIPKKLRARSAGEAEDDKKLGSDLSLAKSTGSLSSMDREDYQQYILELLHHRRKSARYKDLRDFYANLSRMDQLERTFSSGDLRPRLRNEEIIDYDRWKRVRSKEKAEQELKALYGKLKSVQREKDFLFSAKDVEKFRWHGDCGLRCKERSVEDILQYFRRLQSEESELETFKRKPLLEKDTYKPLWRGSSVVNVATTMQKKANATFRDADKSADYHPSLQRSLGGSKKFWSSLSIEQVTNLKKQLNEIYGSDNPQKRSNGDIVDAPHGSGEHRRIVKEDRVVRDETVTSYEIIVPPEGDSKDPQDDSKSLHVRCHSMIATNESAKEQSDSEGILKKSDSIGRLKGLERSESERSISPSMSELEKKQLSLSLGKEVLDKITRRRQSAPLAPRETRGSIAAALAVTKTPLKQPAKSVAKSTCAADTPSIASTSPRTCYSLEASYVEDTTKPKDKSDFLLVLTPSNESPGDKQRVETVLEEWSKKPPLLAVTAVTAEKAKTSSKLPSGSDGDSVTESSETSVRTVIQRENGPEVEDVSRKIEFFENVEKRAEQQREVTPTATATPTTTWTFRGRKKLPSSQSFADLKELFGETQSAKYSSLSGRDRPRSTSPRRIDGPATLPEATGMRQQRRPFRSCSREREHDERPRSVSPYRATTRSNSSCSVDSGGGGWPRSSSPDPEKYWRAYLKLVRNGTVRRLCERFESAEDLPRRVRITAAPKRFRSDPELARSLLNKSGEDRGRALKPHEHVDVAWLRRRFETTRRGRPRVGQRGDSPPIPRVPLRRENLSMPHIDVISKTVELKEPQATSTVTNHVSRQAETKELEASKPVGRMRKRFESPDTPGGRTSIMGEMFTSAPDVRELRDIAPYLAGKWVAHRYPSRRDNMRSLSSPADLRIHRDTSKTRATSTDRKKPERPRAMSSSPTRPRTTPASILKPSQQSAFAGQPFDPDKHRPRFRYQPPPPPPSPTTARKHRAWWPTLPVYVARPTVTFEEYLNAPPPPPKSQHCRDDRQESPRRYVEGEVTIHYRSPVRTEAKEPLSEEELARRSAENMRRVYQEERRRKYLQELHDIDSRRHTDNFIPSQKSPIPLNRYDDFVDDLSQRSRSQDQTPEPRLVARALYNFVGQSSRELTFRRGDLIFVRRQVDKNWYEGEFNAMIGLFPSNYVEILPYDGTMRTTPKKAHEGQARAKFNFVAQTNLELSLAKGELVVLTRRVDENWYEGRIGNRKGIFPISYVEVINEPGHRSETPIQNKPVASPAAHSLLANGSSGGKMSMGPHHYVPSIPVNINTTQPHYNSLPRMGGSKLHITQLSETLHIDTHSEPIPYRALYNYKPQNDDELELKEHDTVYVMEKCDDGWYVGSSQRTGYFGTFPGNYVERL</sequence>
<feature type="compositionally biased region" description="Low complexity" evidence="6">
    <location>
        <begin position="3602"/>
        <end position="3627"/>
    </location>
</feature>
<feature type="region of interest" description="Disordered" evidence="6">
    <location>
        <begin position="1400"/>
        <end position="1419"/>
    </location>
</feature>
<dbReference type="InterPro" id="IPR036028">
    <property type="entry name" value="SH3-like_dom_sf"/>
</dbReference>
<keyword evidence="2 5" id="KW-0728">SH3 domain</keyword>
<feature type="domain" description="SH3" evidence="7">
    <location>
        <begin position="4218"/>
        <end position="4277"/>
    </location>
</feature>
<evidence type="ECO:0000313" key="11">
    <source>
        <dbReference type="Proteomes" id="UP001430953"/>
    </source>
</evidence>
<feature type="compositionally biased region" description="Polar residues" evidence="6">
    <location>
        <begin position="4025"/>
        <end position="4048"/>
    </location>
</feature>
<dbReference type="FunFam" id="2.30.42.10:FF:000055">
    <property type="entry name" value="PDZ and LIM domain protein 3"/>
    <property type="match status" value="1"/>
</dbReference>
<organism evidence="10 11">
    <name type="scientific">Cardiocondyla obscurior</name>
    <dbReference type="NCBI Taxonomy" id="286306"/>
    <lineage>
        <taxon>Eukaryota</taxon>
        <taxon>Metazoa</taxon>
        <taxon>Ecdysozoa</taxon>
        <taxon>Arthropoda</taxon>
        <taxon>Hexapoda</taxon>
        <taxon>Insecta</taxon>
        <taxon>Pterygota</taxon>
        <taxon>Neoptera</taxon>
        <taxon>Endopterygota</taxon>
        <taxon>Hymenoptera</taxon>
        <taxon>Apocrita</taxon>
        <taxon>Aculeata</taxon>
        <taxon>Formicoidea</taxon>
        <taxon>Formicidae</taxon>
        <taxon>Myrmicinae</taxon>
        <taxon>Cardiocondyla</taxon>
    </lineage>
</organism>
<feature type="compositionally biased region" description="Basic residues" evidence="6">
    <location>
        <begin position="2495"/>
        <end position="2505"/>
    </location>
</feature>
<dbReference type="InterPro" id="IPR003127">
    <property type="entry name" value="SoHo_dom"/>
</dbReference>
<name>A0AAW2GIS0_9HYME</name>
<feature type="compositionally biased region" description="Basic and acidic residues" evidence="6">
    <location>
        <begin position="205"/>
        <end position="230"/>
    </location>
</feature>
<feature type="compositionally biased region" description="Basic and acidic residues" evidence="6">
    <location>
        <begin position="1657"/>
        <end position="1694"/>
    </location>
</feature>
<comment type="caution">
    <text evidence="10">The sequence shown here is derived from an EMBL/GenBank/DDBJ whole genome shotgun (WGS) entry which is preliminary data.</text>
</comment>
<evidence type="ECO:0008006" key="12">
    <source>
        <dbReference type="Google" id="ProtNLM"/>
    </source>
</evidence>
<feature type="compositionally biased region" description="Basic and acidic residues" evidence="6">
    <location>
        <begin position="1401"/>
        <end position="1419"/>
    </location>
</feature>
<feature type="region of interest" description="Disordered" evidence="6">
    <location>
        <begin position="1519"/>
        <end position="1540"/>
    </location>
</feature>
<protein>
    <recommendedName>
        <fullName evidence="12">PDZ domain-containing protein</fullName>
    </recommendedName>
</protein>
<feature type="region of interest" description="Disordered" evidence="6">
    <location>
        <begin position="3989"/>
        <end position="4078"/>
    </location>
</feature>
<feature type="compositionally biased region" description="Polar residues" evidence="6">
    <location>
        <begin position="3759"/>
        <end position="3770"/>
    </location>
</feature>
<feature type="compositionally biased region" description="Basic and acidic residues" evidence="6">
    <location>
        <begin position="2760"/>
        <end position="2770"/>
    </location>
</feature>
<feature type="domain" description="SH3" evidence="7">
    <location>
        <begin position="4288"/>
        <end position="4347"/>
    </location>
</feature>
<feature type="compositionally biased region" description="Basic and acidic residues" evidence="6">
    <location>
        <begin position="3054"/>
        <end position="3064"/>
    </location>
</feature>
<feature type="compositionally biased region" description="Basic and acidic residues" evidence="6">
    <location>
        <begin position="3708"/>
        <end position="3721"/>
    </location>
</feature>
<evidence type="ECO:0000313" key="10">
    <source>
        <dbReference type="EMBL" id="KAL0127121.1"/>
    </source>
</evidence>
<feature type="compositionally biased region" description="Basic and acidic residues" evidence="6">
    <location>
        <begin position="2802"/>
        <end position="2813"/>
    </location>
</feature>
<feature type="compositionally biased region" description="Low complexity" evidence="6">
    <location>
        <begin position="3080"/>
        <end position="3090"/>
    </location>
</feature>
<dbReference type="Proteomes" id="UP001430953">
    <property type="component" value="Unassembled WGS sequence"/>
</dbReference>
<dbReference type="CDD" id="cd11781">
    <property type="entry name" value="SH3_Sorbs_1"/>
    <property type="match status" value="1"/>
</dbReference>
<keyword evidence="11" id="KW-1185">Reference proteome</keyword>
<feature type="region of interest" description="Disordered" evidence="6">
    <location>
        <begin position="1744"/>
        <end position="1774"/>
    </location>
</feature>
<evidence type="ECO:0000256" key="4">
    <source>
        <dbReference type="ARBA" id="ARBA00022949"/>
    </source>
</evidence>
<dbReference type="SMART" id="SM00326">
    <property type="entry name" value="SH3"/>
    <property type="match status" value="3"/>
</dbReference>
<feature type="compositionally biased region" description="Basic and acidic residues" evidence="6">
    <location>
        <begin position="4112"/>
        <end position="4121"/>
    </location>
</feature>
<feature type="compositionally biased region" description="Basic and acidic residues" evidence="6">
    <location>
        <begin position="152"/>
        <end position="174"/>
    </location>
</feature>
<reference evidence="10 11" key="1">
    <citation type="submission" date="2023-03" db="EMBL/GenBank/DDBJ databases">
        <title>High recombination rates correlate with genetic variation in Cardiocondyla obscurior ants.</title>
        <authorList>
            <person name="Errbii M."/>
        </authorList>
    </citation>
    <scope>NUCLEOTIDE SEQUENCE [LARGE SCALE GENOMIC DNA]</scope>
    <source>
        <strain evidence="10">Alpha-2009</strain>
        <tissue evidence="10">Whole body</tissue>
    </source>
</reference>
<feature type="region of interest" description="Disordered" evidence="6">
    <location>
        <begin position="2469"/>
        <end position="2505"/>
    </location>
</feature>
<feature type="region of interest" description="Disordered" evidence="6">
    <location>
        <begin position="120"/>
        <end position="269"/>
    </location>
</feature>
<feature type="compositionally biased region" description="Basic and acidic residues" evidence="6">
    <location>
        <begin position="122"/>
        <end position="134"/>
    </location>
</feature>
<dbReference type="Pfam" id="PF00018">
    <property type="entry name" value="SH3_1"/>
    <property type="match status" value="1"/>
</dbReference>
<feature type="compositionally biased region" description="Low complexity" evidence="6">
    <location>
        <begin position="680"/>
        <end position="700"/>
    </location>
</feature>
<dbReference type="CDD" id="cd11780">
    <property type="entry name" value="SH3_Sorbs_3"/>
    <property type="match status" value="1"/>
</dbReference>
<feature type="region of interest" description="Disordered" evidence="6">
    <location>
        <begin position="2600"/>
        <end position="2848"/>
    </location>
</feature>
<feature type="compositionally biased region" description="Basic and acidic residues" evidence="6">
    <location>
        <begin position="1983"/>
        <end position="1992"/>
    </location>
</feature>
<dbReference type="InterPro" id="IPR001452">
    <property type="entry name" value="SH3_domain"/>
</dbReference>
<feature type="compositionally biased region" description="Basic and acidic residues" evidence="6">
    <location>
        <begin position="391"/>
        <end position="400"/>
    </location>
</feature>
<dbReference type="Gene3D" id="2.30.42.10">
    <property type="match status" value="1"/>
</dbReference>
<feature type="compositionally biased region" description="Basic and acidic residues" evidence="6">
    <location>
        <begin position="2669"/>
        <end position="2714"/>
    </location>
</feature>
<gene>
    <name evidence="10" type="ORF">PUN28_005420</name>
</gene>
<dbReference type="PROSITE" id="PS50106">
    <property type="entry name" value="PDZ"/>
    <property type="match status" value="1"/>
</dbReference>
<dbReference type="FunFam" id="2.30.30.40:FF:000001">
    <property type="entry name" value="Sorbin and SH3 domain-containing protein 1 isoform 2"/>
    <property type="match status" value="1"/>
</dbReference>
<evidence type="ECO:0000256" key="1">
    <source>
        <dbReference type="ARBA" id="ARBA00004282"/>
    </source>
</evidence>
<feature type="region of interest" description="Disordered" evidence="6">
    <location>
        <begin position="1964"/>
        <end position="2065"/>
    </location>
</feature>
<dbReference type="CDD" id="cd11782">
    <property type="entry name" value="SH3_Sorbs_2"/>
    <property type="match status" value="1"/>
</dbReference>
<dbReference type="InterPro" id="IPR036034">
    <property type="entry name" value="PDZ_sf"/>
</dbReference>
<dbReference type="SUPFAM" id="SSF50044">
    <property type="entry name" value="SH3-domain"/>
    <property type="match status" value="3"/>
</dbReference>
<feature type="compositionally biased region" description="Low complexity" evidence="6">
    <location>
        <begin position="3663"/>
        <end position="3675"/>
    </location>
</feature>
<comment type="subcellular location">
    <subcellularLocation>
        <location evidence="1">Cell junction</location>
    </subcellularLocation>
</comment>
<keyword evidence="4" id="KW-0965">Cell junction</keyword>
<feature type="compositionally biased region" description="Polar residues" evidence="6">
    <location>
        <begin position="2771"/>
        <end position="2789"/>
    </location>
</feature>
<feature type="region of interest" description="Disordered" evidence="6">
    <location>
        <begin position="843"/>
        <end position="1132"/>
    </location>
</feature>
<feature type="region of interest" description="Disordered" evidence="6">
    <location>
        <begin position="1617"/>
        <end position="1694"/>
    </location>
</feature>
<feature type="compositionally biased region" description="Basic residues" evidence="6">
    <location>
        <begin position="182"/>
        <end position="195"/>
    </location>
</feature>
<feature type="compositionally biased region" description="Basic and acidic residues" evidence="6">
    <location>
        <begin position="2625"/>
        <end position="2637"/>
    </location>
</feature>
<feature type="compositionally biased region" description="Polar residues" evidence="6">
    <location>
        <begin position="2725"/>
        <end position="2738"/>
    </location>
</feature>
<evidence type="ECO:0000256" key="3">
    <source>
        <dbReference type="ARBA" id="ARBA00022737"/>
    </source>
</evidence>
<evidence type="ECO:0000256" key="6">
    <source>
        <dbReference type="SAM" id="MobiDB-lite"/>
    </source>
</evidence>
<dbReference type="GO" id="GO:0070161">
    <property type="term" value="C:anchoring junction"/>
    <property type="evidence" value="ECO:0007669"/>
    <property type="project" value="UniProtKB-SubCell"/>
</dbReference>
<dbReference type="SUPFAM" id="SSF50156">
    <property type="entry name" value="PDZ domain-like"/>
    <property type="match status" value="1"/>
</dbReference>
<feature type="domain" description="SoHo" evidence="9">
    <location>
        <begin position="2147"/>
        <end position="2211"/>
    </location>
</feature>
<evidence type="ECO:0000259" key="8">
    <source>
        <dbReference type="PROSITE" id="PS50106"/>
    </source>
</evidence>
<feature type="compositionally biased region" description="Basic and acidic residues" evidence="6">
    <location>
        <begin position="3742"/>
        <end position="3753"/>
    </location>
</feature>
<dbReference type="Pfam" id="PF07653">
    <property type="entry name" value="SH3_2"/>
    <property type="match status" value="1"/>
</dbReference>
<dbReference type="SMART" id="SM00228">
    <property type="entry name" value="PDZ"/>
    <property type="match status" value="1"/>
</dbReference>
<feature type="compositionally biased region" description="Basic and acidic residues" evidence="6">
    <location>
        <begin position="662"/>
        <end position="672"/>
    </location>
</feature>
<evidence type="ECO:0000256" key="2">
    <source>
        <dbReference type="ARBA" id="ARBA00022443"/>
    </source>
</evidence>
<dbReference type="Gene3D" id="2.30.30.40">
    <property type="entry name" value="SH3 Domains"/>
    <property type="match status" value="3"/>
</dbReference>
<feature type="compositionally biased region" description="Basic and acidic residues" evidence="6">
    <location>
        <begin position="1521"/>
        <end position="1540"/>
    </location>
</feature>
<feature type="region of interest" description="Disordered" evidence="6">
    <location>
        <begin position="2131"/>
        <end position="2156"/>
    </location>
</feature>
<feature type="compositionally biased region" description="Basic and acidic residues" evidence="6">
    <location>
        <begin position="993"/>
        <end position="1017"/>
    </location>
</feature>
<feature type="region of interest" description="Disordered" evidence="6">
    <location>
        <begin position="3869"/>
        <end position="3888"/>
    </location>
</feature>
<feature type="domain" description="SH3" evidence="7">
    <location>
        <begin position="4427"/>
        <end position="4486"/>
    </location>
</feature>
<feature type="compositionally biased region" description="Basic and acidic residues" evidence="6">
    <location>
        <begin position="597"/>
        <end position="612"/>
    </location>
</feature>
<feature type="compositionally biased region" description="Polar residues" evidence="6">
    <location>
        <begin position="868"/>
        <end position="877"/>
    </location>
</feature>
<feature type="compositionally biased region" description="Basic and acidic residues" evidence="6">
    <location>
        <begin position="258"/>
        <end position="269"/>
    </location>
</feature>
<feature type="region of interest" description="Disordered" evidence="6">
    <location>
        <begin position="3048"/>
        <end position="3137"/>
    </location>
</feature>
<evidence type="ECO:0000259" key="7">
    <source>
        <dbReference type="PROSITE" id="PS50002"/>
    </source>
</evidence>
<feature type="region of interest" description="Disordered" evidence="6">
    <location>
        <begin position="3357"/>
        <end position="3382"/>
    </location>
</feature>
<feature type="region of interest" description="Disordered" evidence="6">
    <location>
        <begin position="3655"/>
        <end position="3686"/>
    </location>
</feature>
<evidence type="ECO:0000256" key="5">
    <source>
        <dbReference type="PROSITE-ProRule" id="PRU00192"/>
    </source>
</evidence>
<feature type="compositionally biased region" description="Polar residues" evidence="6">
    <location>
        <begin position="2054"/>
        <end position="2065"/>
    </location>
</feature>
<feature type="domain" description="PDZ" evidence="8">
    <location>
        <begin position="11"/>
        <end position="85"/>
    </location>
</feature>
<feature type="region of interest" description="Disordered" evidence="6">
    <location>
        <begin position="4101"/>
        <end position="4121"/>
    </location>
</feature>
<dbReference type="PANTHER" id="PTHR14167:SF116">
    <property type="entry name" value="CAP, ISOFORM AC"/>
    <property type="match status" value="1"/>
</dbReference>
<feature type="region of interest" description="Disordered" evidence="6">
    <location>
        <begin position="566"/>
        <end position="811"/>
    </location>
</feature>
<feature type="compositionally biased region" description="Basic and acidic residues" evidence="6">
    <location>
        <begin position="4000"/>
        <end position="4023"/>
    </location>
</feature>
<evidence type="ECO:0000259" key="9">
    <source>
        <dbReference type="PROSITE" id="PS50831"/>
    </source>
</evidence>
<dbReference type="Pfam" id="PF14604">
    <property type="entry name" value="SH3_9"/>
    <property type="match status" value="1"/>
</dbReference>
<dbReference type="PROSITE" id="PS50831">
    <property type="entry name" value="SOHO"/>
    <property type="match status" value="1"/>
</dbReference>
<feature type="compositionally biased region" description="Basic and acidic residues" evidence="6">
    <location>
        <begin position="1745"/>
        <end position="1768"/>
    </location>
</feature>
<dbReference type="PROSITE" id="PS50002">
    <property type="entry name" value="SH3"/>
    <property type="match status" value="3"/>
</dbReference>
<feature type="compositionally biased region" description="Polar residues" evidence="6">
    <location>
        <begin position="1052"/>
        <end position="1063"/>
    </location>
</feature>
<accession>A0AAW2GIS0</accession>
<dbReference type="PANTHER" id="PTHR14167">
    <property type="entry name" value="SH3 DOMAIN-CONTAINING"/>
    <property type="match status" value="1"/>
</dbReference>
<feature type="region of interest" description="Disordered" evidence="6">
    <location>
        <begin position="373"/>
        <end position="408"/>
    </location>
</feature>
<feature type="compositionally biased region" description="Low complexity" evidence="6">
    <location>
        <begin position="2609"/>
        <end position="2624"/>
    </location>
</feature>
<feature type="compositionally biased region" description="Basic and acidic residues" evidence="6">
    <location>
        <begin position="896"/>
        <end position="914"/>
    </location>
</feature>
<feature type="region of interest" description="Disordered" evidence="6">
    <location>
        <begin position="1426"/>
        <end position="1475"/>
    </location>
</feature>
<dbReference type="EMBL" id="JADYXP020000004">
    <property type="protein sequence ID" value="KAL0127121.1"/>
    <property type="molecule type" value="Genomic_DNA"/>
</dbReference>
<dbReference type="InterPro" id="IPR050384">
    <property type="entry name" value="Endophilin_SH3RF"/>
</dbReference>
<feature type="region of interest" description="Disordered" evidence="6">
    <location>
        <begin position="466"/>
        <end position="485"/>
    </location>
</feature>
<proteinExistence type="predicted"/>
<dbReference type="Pfam" id="PF00595">
    <property type="entry name" value="PDZ"/>
    <property type="match status" value="1"/>
</dbReference>
<feature type="compositionally biased region" description="Basic and acidic residues" evidence="6">
    <location>
        <begin position="3117"/>
        <end position="3128"/>
    </location>
</feature>
<feature type="region of interest" description="Disordered" evidence="6">
    <location>
        <begin position="3602"/>
        <end position="3642"/>
    </location>
</feature>
<feature type="compositionally biased region" description="Basic and acidic residues" evidence="6">
    <location>
        <begin position="936"/>
        <end position="985"/>
    </location>
</feature>
<feature type="region of interest" description="Disordered" evidence="6">
    <location>
        <begin position="3699"/>
        <end position="3784"/>
    </location>
</feature>
<feature type="compositionally biased region" description="Basic and acidic residues" evidence="6">
    <location>
        <begin position="1081"/>
        <end position="1095"/>
    </location>
</feature>
<feature type="compositionally biased region" description="Polar residues" evidence="6">
    <location>
        <begin position="2640"/>
        <end position="2651"/>
    </location>
</feature>
<keyword evidence="3" id="KW-0677">Repeat</keyword>
<dbReference type="InterPro" id="IPR001478">
    <property type="entry name" value="PDZ"/>
</dbReference>
<feature type="compositionally biased region" description="Basic and acidic residues" evidence="6">
    <location>
        <begin position="2140"/>
        <end position="2154"/>
    </location>
</feature>